<evidence type="ECO:0000256" key="2">
    <source>
        <dbReference type="SAM" id="Phobius"/>
    </source>
</evidence>
<feature type="region of interest" description="Disordered" evidence="1">
    <location>
        <begin position="617"/>
        <end position="636"/>
    </location>
</feature>
<reference evidence="3 4" key="1">
    <citation type="submission" date="2019-02" db="EMBL/GenBank/DDBJ databases">
        <title>Deep-cultivation of Planctomycetes and their phenomic and genomic characterization uncovers novel biology.</title>
        <authorList>
            <person name="Wiegand S."/>
            <person name="Jogler M."/>
            <person name="Boedeker C."/>
            <person name="Pinto D."/>
            <person name="Vollmers J."/>
            <person name="Rivas-Marin E."/>
            <person name="Kohn T."/>
            <person name="Peeters S.H."/>
            <person name="Heuer A."/>
            <person name="Rast P."/>
            <person name="Oberbeckmann S."/>
            <person name="Bunk B."/>
            <person name="Jeske O."/>
            <person name="Meyerdierks A."/>
            <person name="Storesund J.E."/>
            <person name="Kallscheuer N."/>
            <person name="Luecker S."/>
            <person name="Lage O.M."/>
            <person name="Pohl T."/>
            <person name="Merkel B.J."/>
            <person name="Hornburger P."/>
            <person name="Mueller R.-W."/>
            <person name="Bruemmer F."/>
            <person name="Labrenz M."/>
            <person name="Spormann A.M."/>
            <person name="Op Den Camp H."/>
            <person name="Overmann J."/>
            <person name="Amann R."/>
            <person name="Jetten M.S.M."/>
            <person name="Mascher T."/>
            <person name="Medema M.H."/>
            <person name="Devos D.P."/>
            <person name="Kaster A.-K."/>
            <person name="Ovreas L."/>
            <person name="Rohde M."/>
            <person name="Galperin M.Y."/>
            <person name="Jogler C."/>
        </authorList>
    </citation>
    <scope>NUCLEOTIDE SEQUENCE [LARGE SCALE GENOMIC DNA]</scope>
    <source>
        <strain evidence="3 4">Pla111</strain>
    </source>
</reference>
<dbReference type="RefSeq" id="WP_146571609.1">
    <property type="nucleotide sequence ID" value="NZ_SJPH01000002.1"/>
</dbReference>
<dbReference type="CDD" id="cd00688">
    <property type="entry name" value="ISOPREN_C2_like"/>
    <property type="match status" value="1"/>
</dbReference>
<evidence type="ECO:0000256" key="1">
    <source>
        <dbReference type="SAM" id="MobiDB-lite"/>
    </source>
</evidence>
<feature type="region of interest" description="Disordered" evidence="1">
    <location>
        <begin position="83"/>
        <end position="169"/>
    </location>
</feature>
<dbReference type="InterPro" id="IPR008930">
    <property type="entry name" value="Terpenoid_cyclase/PrenylTrfase"/>
</dbReference>
<dbReference type="Gene3D" id="1.50.10.20">
    <property type="match status" value="2"/>
</dbReference>
<keyword evidence="3" id="KW-0808">Transferase</keyword>
<feature type="compositionally biased region" description="Low complexity" evidence="1">
    <location>
        <begin position="147"/>
        <end position="156"/>
    </location>
</feature>
<keyword evidence="2" id="KW-1133">Transmembrane helix</keyword>
<feature type="transmembrane region" description="Helical" evidence="2">
    <location>
        <begin position="6"/>
        <end position="30"/>
    </location>
</feature>
<dbReference type="GO" id="GO:0016740">
    <property type="term" value="F:transferase activity"/>
    <property type="evidence" value="ECO:0007669"/>
    <property type="project" value="UniProtKB-KW"/>
</dbReference>
<feature type="transmembrane region" description="Helical" evidence="2">
    <location>
        <begin position="42"/>
        <end position="60"/>
    </location>
</feature>
<name>A0A5C5WAS6_9BACT</name>
<dbReference type="OrthoDB" id="238862at2"/>
<dbReference type="Proteomes" id="UP000318995">
    <property type="component" value="Unassembled WGS sequence"/>
</dbReference>
<gene>
    <name evidence="3" type="ORF">Pla111_07900</name>
</gene>
<dbReference type="SUPFAM" id="SSF48239">
    <property type="entry name" value="Terpenoid cyclases/Protein prenyltransferases"/>
    <property type="match status" value="1"/>
</dbReference>
<protein>
    <submittedName>
        <fullName evidence="3">Prenyltransferase and squalene oxidase repeat protein</fullName>
    </submittedName>
</protein>
<evidence type="ECO:0000313" key="4">
    <source>
        <dbReference type="Proteomes" id="UP000318995"/>
    </source>
</evidence>
<organism evidence="3 4">
    <name type="scientific">Botrimarina hoheduenensis</name>
    <dbReference type="NCBI Taxonomy" id="2528000"/>
    <lineage>
        <taxon>Bacteria</taxon>
        <taxon>Pseudomonadati</taxon>
        <taxon>Planctomycetota</taxon>
        <taxon>Planctomycetia</taxon>
        <taxon>Pirellulales</taxon>
        <taxon>Lacipirellulaceae</taxon>
        <taxon>Botrimarina</taxon>
    </lineage>
</organism>
<accession>A0A5C5WAS6</accession>
<feature type="compositionally biased region" description="Low complexity" evidence="1">
    <location>
        <begin position="116"/>
        <end position="137"/>
    </location>
</feature>
<sequence>MLLAVVLANGVVALAGVALLACLVVFAATFTRWGRRRVMARYAAASVAAHLLLLLLAASVRQGNPAPGAEAAPTVRVQIVMRKPSDSSPAKQASETTPSAEANEPRAESAADELAQHAATAPAAEADTALADASIEVPPAPEPEPVAPSVAAKPESGAATQPMAAADSEPVPLVEPSESLAAEPLAESTMLLESLLTNQPTSLNDPPSVVTPLDMSTQVTQDVAPAGSTVPSTAKDPASAANQAAWQSTYTTRGALQRRRLAERDGGDAQTEDAVARGVDWLARAQRADGGWDTVRWGAGREDRVLGEDRGSAGKQAQTGLTGLALLAMQGAGHTHLDGPYSATITAGLAYLIDQQQVGGDRDGDLSGDATLYARTYCHSMATFALAEAYATTGDERLGSAVRRATGFLERTQNATYGGWRYVPGDRGDMSQMGWAVMALRSAELAGVPIRPSVWDGIEQFLASVAMGRSRGLACYRPGGGPTPTMTAEALYCRQILGRARTQPAAGREAIGLLAQNLPESGGRRPPNLYYWYYGTLALHHERNTSSDAQAAWSAWNAGMKQELVPRQVVDGPNLGSWRPDTLWGGYGGRVYTTALATMCLEVYYRYDPDEIGRDPWLASRGAQPSAPTGGTRLWR</sequence>
<dbReference type="EMBL" id="SJPH01000002">
    <property type="protein sequence ID" value="TWT47179.1"/>
    <property type="molecule type" value="Genomic_DNA"/>
</dbReference>
<keyword evidence="2" id="KW-0472">Membrane</keyword>
<feature type="compositionally biased region" description="Polar residues" evidence="1">
    <location>
        <begin position="86"/>
        <end position="100"/>
    </location>
</feature>
<evidence type="ECO:0000313" key="3">
    <source>
        <dbReference type="EMBL" id="TWT47179.1"/>
    </source>
</evidence>
<comment type="caution">
    <text evidence="3">The sequence shown here is derived from an EMBL/GenBank/DDBJ whole genome shotgun (WGS) entry which is preliminary data.</text>
</comment>
<proteinExistence type="predicted"/>
<keyword evidence="4" id="KW-1185">Reference proteome</keyword>
<keyword evidence="2" id="KW-0812">Transmembrane</keyword>
<feature type="region of interest" description="Disordered" evidence="1">
    <location>
        <begin position="225"/>
        <end position="246"/>
    </location>
</feature>
<dbReference type="AlphaFoldDB" id="A0A5C5WAS6"/>